<evidence type="ECO:0000256" key="1">
    <source>
        <dbReference type="ARBA" id="ARBA00004196"/>
    </source>
</evidence>
<dbReference type="InterPro" id="IPR013766">
    <property type="entry name" value="Thioredoxin_domain"/>
</dbReference>
<evidence type="ECO:0000256" key="4">
    <source>
        <dbReference type="ARBA" id="ARBA00023284"/>
    </source>
</evidence>
<dbReference type="EMBL" id="VRTY01000009">
    <property type="protein sequence ID" value="TXK51335.1"/>
    <property type="molecule type" value="Genomic_DNA"/>
</dbReference>
<dbReference type="OrthoDB" id="6399635at2"/>
<feature type="chain" id="PRO_5023043531" evidence="5">
    <location>
        <begin position="23"/>
        <end position="473"/>
    </location>
</feature>
<name>A0A5C8KC38_9BACT</name>
<comment type="subcellular location">
    <subcellularLocation>
        <location evidence="1">Cell envelope</location>
    </subcellularLocation>
</comment>
<dbReference type="Pfam" id="PF08534">
    <property type="entry name" value="Redoxin"/>
    <property type="match status" value="1"/>
</dbReference>
<gene>
    <name evidence="7" type="ORF">FVR03_03755</name>
</gene>
<evidence type="ECO:0000256" key="3">
    <source>
        <dbReference type="ARBA" id="ARBA00023157"/>
    </source>
</evidence>
<keyword evidence="8" id="KW-1185">Reference proteome</keyword>
<evidence type="ECO:0000259" key="6">
    <source>
        <dbReference type="PROSITE" id="PS51352"/>
    </source>
</evidence>
<dbReference type="GO" id="GO:0016491">
    <property type="term" value="F:oxidoreductase activity"/>
    <property type="evidence" value="ECO:0007669"/>
    <property type="project" value="InterPro"/>
</dbReference>
<dbReference type="Gene3D" id="3.40.30.10">
    <property type="entry name" value="Glutaredoxin"/>
    <property type="match status" value="1"/>
</dbReference>
<comment type="caution">
    <text evidence="7">The sequence shown here is derived from an EMBL/GenBank/DDBJ whole genome shotgun (WGS) entry which is preliminary data.</text>
</comment>
<dbReference type="AlphaFoldDB" id="A0A5C8KC38"/>
<evidence type="ECO:0000256" key="5">
    <source>
        <dbReference type="SAM" id="SignalP"/>
    </source>
</evidence>
<dbReference type="GO" id="GO:0030313">
    <property type="term" value="C:cell envelope"/>
    <property type="evidence" value="ECO:0007669"/>
    <property type="project" value="UniProtKB-SubCell"/>
</dbReference>
<protein>
    <submittedName>
        <fullName evidence="7">AhpC/TSA family protein</fullName>
    </submittedName>
</protein>
<keyword evidence="3" id="KW-1015">Disulfide bond</keyword>
<keyword evidence="5" id="KW-0732">Signal</keyword>
<evidence type="ECO:0000313" key="7">
    <source>
        <dbReference type="EMBL" id="TXK51335.1"/>
    </source>
</evidence>
<dbReference type="PANTHER" id="PTHR42852">
    <property type="entry name" value="THIOL:DISULFIDE INTERCHANGE PROTEIN DSBE"/>
    <property type="match status" value="1"/>
</dbReference>
<evidence type="ECO:0000313" key="8">
    <source>
        <dbReference type="Proteomes" id="UP000321926"/>
    </source>
</evidence>
<reference evidence="7 8" key="1">
    <citation type="submission" date="2019-08" db="EMBL/GenBank/DDBJ databases">
        <authorList>
            <person name="Shi S."/>
        </authorList>
    </citation>
    <scope>NUCLEOTIDE SEQUENCE [LARGE SCALE GENOMIC DNA]</scope>
    <source>
        <strain evidence="7 8">GY10130</strain>
    </source>
</reference>
<dbReference type="RefSeq" id="WP_147920430.1">
    <property type="nucleotide sequence ID" value="NZ_VRTY01000009.1"/>
</dbReference>
<proteinExistence type="predicted"/>
<dbReference type="InterPro" id="IPR050553">
    <property type="entry name" value="Thioredoxin_ResA/DsbE_sf"/>
</dbReference>
<feature type="domain" description="Thioredoxin" evidence="6">
    <location>
        <begin position="327"/>
        <end position="470"/>
    </location>
</feature>
<keyword evidence="2" id="KW-0201">Cytochrome c-type biogenesis</keyword>
<dbReference type="PANTHER" id="PTHR42852:SF6">
    <property type="entry name" value="THIOL:DISULFIDE INTERCHANGE PROTEIN DSBE"/>
    <property type="match status" value="1"/>
</dbReference>
<sequence>MKQTLANLFLLLFFLAGSPVWAQSTAIITGKISKPLSEEITAVNCAPGLVTTETEIVATLKGGQFRLEVPVSKPGLAELVHGTEVLTLYVEPGFELHLTANGDKLLKTAKFEGAGASENNYLAQYAYAFEELEQYQVLPDNIKLREKAFLSFLESRKQEQLKFLEKFIAKTPLSLSFHKLAQAEIDFGYANDRIMYFDLREQTVRSENRLTPSPAYYDYLQTLNLQEEANIHSPTFTGFISNYTRHLAIAAGKAETSPDFYSTSYHLARQKLTGPVQSLALSQILKQSFLKGYAKQSADLLTDFQTLNQDQELLAYLQELSQQNRQLTAGTPAPDFKLQTATGEEVALSDFKGKLVYLSFWSTSCGMCINDMPYLQELHNKLDSENLVFISVGMDEDETAWRNMITNRRLPGVQLYKGLSPDLLSEYAIKDLPAYFLVDEAGNVLTTKPKRPTNRDAETELLRLLHKGQASAK</sequence>
<dbReference type="SUPFAM" id="SSF52833">
    <property type="entry name" value="Thioredoxin-like"/>
    <property type="match status" value="1"/>
</dbReference>
<feature type="signal peptide" evidence="5">
    <location>
        <begin position="1"/>
        <end position="22"/>
    </location>
</feature>
<dbReference type="InterPro" id="IPR013740">
    <property type="entry name" value="Redoxin"/>
</dbReference>
<dbReference type="GO" id="GO:0017004">
    <property type="term" value="P:cytochrome complex assembly"/>
    <property type="evidence" value="ECO:0007669"/>
    <property type="project" value="UniProtKB-KW"/>
</dbReference>
<dbReference type="PROSITE" id="PS51352">
    <property type="entry name" value="THIOREDOXIN_2"/>
    <property type="match status" value="1"/>
</dbReference>
<dbReference type="InterPro" id="IPR036249">
    <property type="entry name" value="Thioredoxin-like_sf"/>
</dbReference>
<keyword evidence="4" id="KW-0676">Redox-active center</keyword>
<accession>A0A5C8KC38</accession>
<dbReference type="Proteomes" id="UP000321926">
    <property type="component" value="Unassembled WGS sequence"/>
</dbReference>
<organism evidence="7 8">
    <name type="scientific">Pontibacter qinzhouensis</name>
    <dbReference type="NCBI Taxonomy" id="2603253"/>
    <lineage>
        <taxon>Bacteria</taxon>
        <taxon>Pseudomonadati</taxon>
        <taxon>Bacteroidota</taxon>
        <taxon>Cytophagia</taxon>
        <taxon>Cytophagales</taxon>
        <taxon>Hymenobacteraceae</taxon>
        <taxon>Pontibacter</taxon>
    </lineage>
</organism>
<dbReference type="CDD" id="cd02966">
    <property type="entry name" value="TlpA_like_family"/>
    <property type="match status" value="1"/>
</dbReference>
<evidence type="ECO:0000256" key="2">
    <source>
        <dbReference type="ARBA" id="ARBA00022748"/>
    </source>
</evidence>